<feature type="region of interest" description="Disordered" evidence="1">
    <location>
        <begin position="1"/>
        <end position="67"/>
    </location>
</feature>
<evidence type="ECO:0000256" key="1">
    <source>
        <dbReference type="SAM" id="MobiDB-lite"/>
    </source>
</evidence>
<dbReference type="EMBL" id="HACG01002222">
    <property type="protein sequence ID" value="CEK49087.1"/>
    <property type="molecule type" value="Transcribed_RNA"/>
</dbReference>
<sequence>MPQITGKSAEELAAEYDSGDKDPSLSSGSKRTKSDSISDARGESHNRVDRKCINIAANGEEKRKEKQ</sequence>
<name>A0A0B6XYD8_9EUPU</name>
<reference evidence="2" key="1">
    <citation type="submission" date="2014-12" db="EMBL/GenBank/DDBJ databases">
        <title>Insight into the proteome of Arion vulgaris.</title>
        <authorList>
            <person name="Aradska J."/>
            <person name="Bulat T."/>
            <person name="Smidak R."/>
            <person name="Sarate P."/>
            <person name="Gangsoo J."/>
            <person name="Sialana F."/>
            <person name="Bilban M."/>
            <person name="Lubec G."/>
        </authorList>
    </citation>
    <scope>NUCLEOTIDE SEQUENCE</scope>
    <source>
        <tissue evidence="2">Skin</tissue>
    </source>
</reference>
<feature type="compositionally biased region" description="Basic and acidic residues" evidence="1">
    <location>
        <begin position="32"/>
        <end position="52"/>
    </location>
</feature>
<organism evidence="2">
    <name type="scientific">Arion vulgaris</name>
    <dbReference type="NCBI Taxonomy" id="1028688"/>
    <lineage>
        <taxon>Eukaryota</taxon>
        <taxon>Metazoa</taxon>
        <taxon>Spiralia</taxon>
        <taxon>Lophotrochozoa</taxon>
        <taxon>Mollusca</taxon>
        <taxon>Gastropoda</taxon>
        <taxon>Heterobranchia</taxon>
        <taxon>Euthyneura</taxon>
        <taxon>Panpulmonata</taxon>
        <taxon>Eupulmonata</taxon>
        <taxon>Stylommatophora</taxon>
        <taxon>Helicina</taxon>
        <taxon>Arionoidea</taxon>
        <taxon>Arionidae</taxon>
        <taxon>Arion</taxon>
    </lineage>
</organism>
<protein>
    <submittedName>
        <fullName evidence="2">Uncharacterized protein</fullName>
    </submittedName>
</protein>
<gene>
    <name evidence="2" type="primary">ORF6358</name>
</gene>
<accession>A0A0B6XYD8</accession>
<proteinExistence type="predicted"/>
<evidence type="ECO:0000313" key="2">
    <source>
        <dbReference type="EMBL" id="CEK49087.1"/>
    </source>
</evidence>
<dbReference type="AlphaFoldDB" id="A0A0B6XYD8"/>